<keyword evidence="2" id="KW-1185">Reference proteome</keyword>
<dbReference type="RefSeq" id="WP_305105628.1">
    <property type="nucleotide sequence ID" value="NZ_JAUTWS010000021.1"/>
</dbReference>
<gene>
    <name evidence="1" type="ORF">Q7A36_20630</name>
</gene>
<protein>
    <submittedName>
        <fullName evidence="1">Uncharacterized protein</fullName>
    </submittedName>
</protein>
<reference evidence="1 2" key="1">
    <citation type="submission" date="2023-08" db="EMBL/GenBank/DDBJ databases">
        <title>The draft genome sequence of Paracraurococcus sp. LOR1-02.</title>
        <authorList>
            <person name="Kingkaew E."/>
            <person name="Tanasupawat S."/>
        </authorList>
    </citation>
    <scope>NUCLEOTIDE SEQUENCE [LARGE SCALE GENOMIC DNA]</scope>
    <source>
        <strain evidence="1 2">LOR1-02</strain>
    </source>
</reference>
<name>A0ABT9E3M5_9PROT</name>
<organism evidence="1 2">
    <name type="scientific">Paracraurococcus lichenis</name>
    <dbReference type="NCBI Taxonomy" id="3064888"/>
    <lineage>
        <taxon>Bacteria</taxon>
        <taxon>Pseudomonadati</taxon>
        <taxon>Pseudomonadota</taxon>
        <taxon>Alphaproteobacteria</taxon>
        <taxon>Acetobacterales</taxon>
        <taxon>Roseomonadaceae</taxon>
        <taxon>Paracraurococcus</taxon>
    </lineage>
</organism>
<dbReference type="Proteomes" id="UP001243009">
    <property type="component" value="Unassembled WGS sequence"/>
</dbReference>
<comment type="caution">
    <text evidence="1">The sequence shown here is derived from an EMBL/GenBank/DDBJ whole genome shotgun (WGS) entry which is preliminary data.</text>
</comment>
<sequence length="117" mass="12324">MVGGLASLQQRLSVPASFDVWRRANRCNGLAPVRPLPRRGSGTQPDVLVHAATGCAGGVSTVLYEVRGGGHRLLAGDDWTLLRLLGRASPDIDPGRLLRAFALDPRRIPGLPQGGPG</sequence>
<evidence type="ECO:0000313" key="2">
    <source>
        <dbReference type="Proteomes" id="UP001243009"/>
    </source>
</evidence>
<dbReference type="EMBL" id="JAUTWS010000021">
    <property type="protein sequence ID" value="MDO9710769.1"/>
    <property type="molecule type" value="Genomic_DNA"/>
</dbReference>
<proteinExistence type="predicted"/>
<accession>A0ABT9E3M5</accession>
<evidence type="ECO:0000313" key="1">
    <source>
        <dbReference type="EMBL" id="MDO9710769.1"/>
    </source>
</evidence>